<reference evidence="9 10" key="1">
    <citation type="submission" date="2020-08" db="EMBL/GenBank/DDBJ databases">
        <title>Draft genome sequence of Parasphingopyxis sp. GrpM-11.</title>
        <authorList>
            <person name="Oh J."/>
            <person name="Roh D.-H."/>
        </authorList>
    </citation>
    <scope>NUCLEOTIDE SEQUENCE [LARGE SCALE GENOMIC DNA]</scope>
    <source>
        <strain evidence="9 10">GrpM-11</strain>
    </source>
</reference>
<evidence type="ECO:0000313" key="10">
    <source>
        <dbReference type="Proteomes" id="UP000564378"/>
    </source>
</evidence>
<keyword evidence="3" id="KW-0227">DNA damage</keyword>
<feature type="domain" description="UmuC" evidence="7">
    <location>
        <begin position="43"/>
        <end position="153"/>
    </location>
</feature>
<comment type="catalytic activity">
    <reaction evidence="5">
        <text>DNA(n) + a 2'-deoxyribonucleoside 5'-triphosphate = DNA(n+1) + diphosphate</text>
        <dbReference type="Rhea" id="RHEA:22508"/>
        <dbReference type="Rhea" id="RHEA-COMP:17339"/>
        <dbReference type="Rhea" id="RHEA-COMP:17340"/>
        <dbReference type="ChEBI" id="CHEBI:33019"/>
        <dbReference type="ChEBI" id="CHEBI:61560"/>
        <dbReference type="ChEBI" id="CHEBI:173112"/>
        <dbReference type="EC" id="2.7.7.7"/>
    </reaction>
</comment>
<proteinExistence type="predicted"/>
<evidence type="ECO:0000256" key="3">
    <source>
        <dbReference type="ARBA" id="ARBA00022763"/>
    </source>
</evidence>
<feature type="region of interest" description="Disordered" evidence="6">
    <location>
        <begin position="410"/>
        <end position="431"/>
    </location>
</feature>
<dbReference type="EC" id="2.7.7.7" evidence="2"/>
<evidence type="ECO:0000259" key="8">
    <source>
        <dbReference type="Pfam" id="PF11799"/>
    </source>
</evidence>
<comment type="subunit">
    <text evidence="1">Monomer.</text>
</comment>
<evidence type="ECO:0000256" key="2">
    <source>
        <dbReference type="ARBA" id="ARBA00012417"/>
    </source>
</evidence>
<accession>A0A842HXS1</accession>
<evidence type="ECO:0000256" key="5">
    <source>
        <dbReference type="ARBA" id="ARBA00049244"/>
    </source>
</evidence>
<evidence type="ECO:0000256" key="1">
    <source>
        <dbReference type="ARBA" id="ARBA00011245"/>
    </source>
</evidence>
<protein>
    <recommendedName>
        <fullName evidence="2">DNA-directed DNA polymerase</fullName>
        <ecNumber evidence="2">2.7.7.7</ecNumber>
    </recommendedName>
</protein>
<dbReference type="InterPro" id="IPR001126">
    <property type="entry name" value="UmuC"/>
</dbReference>
<dbReference type="InterPro" id="IPR043502">
    <property type="entry name" value="DNA/RNA_pol_sf"/>
</dbReference>
<comment type="function">
    <text evidence="4">Poorly processive, error-prone DNA polymerase involved in untargeted mutagenesis. Copies undamaged DNA at stalled replication forks, which arise in vivo from mismatched or misaligned primer ends. These misaligned primers can be extended by PolIV. Exhibits no 3'-5' exonuclease (proofreading) activity. May be involved in translesional synthesis, in conjunction with the beta clamp from PolIII.</text>
</comment>
<evidence type="ECO:0000256" key="6">
    <source>
        <dbReference type="SAM" id="MobiDB-lite"/>
    </source>
</evidence>
<dbReference type="PANTHER" id="PTHR35369">
    <property type="entry name" value="BLR3025 PROTEIN-RELATED"/>
    <property type="match status" value="1"/>
</dbReference>
<evidence type="ECO:0000313" key="9">
    <source>
        <dbReference type="EMBL" id="MBC2777119.1"/>
    </source>
</evidence>
<dbReference type="SUPFAM" id="SSF56672">
    <property type="entry name" value="DNA/RNA polymerases"/>
    <property type="match status" value="1"/>
</dbReference>
<dbReference type="PANTHER" id="PTHR35369:SF2">
    <property type="entry name" value="BLR3025 PROTEIN"/>
    <property type="match status" value="1"/>
</dbReference>
<dbReference type="InterPro" id="IPR050356">
    <property type="entry name" value="SulA_CellDiv_inhibitor"/>
</dbReference>
<dbReference type="AlphaFoldDB" id="A0A842HXS1"/>
<dbReference type="Pfam" id="PF11799">
    <property type="entry name" value="IMS_C"/>
    <property type="match status" value="1"/>
</dbReference>
<name>A0A842HXS1_9SPHN</name>
<dbReference type="Pfam" id="PF00817">
    <property type="entry name" value="IMS"/>
    <property type="match status" value="1"/>
</dbReference>
<comment type="caution">
    <text evidence="9">The sequence shown here is derived from an EMBL/GenBank/DDBJ whole genome shotgun (WGS) entry which is preliminary data.</text>
</comment>
<dbReference type="CDD" id="cd03468">
    <property type="entry name" value="PolY_like"/>
    <property type="match status" value="1"/>
</dbReference>
<dbReference type="GO" id="GO:0003684">
    <property type="term" value="F:damaged DNA binding"/>
    <property type="evidence" value="ECO:0007669"/>
    <property type="project" value="InterPro"/>
</dbReference>
<feature type="domain" description="DNA polymerase Y-family little finger" evidence="8">
    <location>
        <begin position="250"/>
        <end position="345"/>
    </location>
</feature>
<evidence type="ECO:0000256" key="4">
    <source>
        <dbReference type="ARBA" id="ARBA00025589"/>
    </source>
</evidence>
<organism evidence="9 10">
    <name type="scientific">Parasphingopyxis marina</name>
    <dbReference type="NCBI Taxonomy" id="2761622"/>
    <lineage>
        <taxon>Bacteria</taxon>
        <taxon>Pseudomonadati</taxon>
        <taxon>Pseudomonadota</taxon>
        <taxon>Alphaproteobacteria</taxon>
        <taxon>Sphingomonadales</taxon>
        <taxon>Sphingomonadaceae</taxon>
        <taxon>Parasphingopyxis</taxon>
    </lineage>
</organism>
<dbReference type="InterPro" id="IPR017961">
    <property type="entry name" value="DNA_pol_Y-fam_little_finger"/>
</dbReference>
<evidence type="ECO:0000259" key="7">
    <source>
        <dbReference type="Pfam" id="PF00817"/>
    </source>
</evidence>
<dbReference type="Proteomes" id="UP000564378">
    <property type="component" value="Unassembled WGS sequence"/>
</dbReference>
<sequence length="529" mass="58123">MSGGASQTRPGSRRFLALWFPFLPADRLKIAARPASPAPPEPPLAFAEKVKGAMRLAAVNRVARRLGLVPGLTLADARARVPDLAVRDFDPDADARWLDRLVQGCARYTPMAAAAPPDALILDITGCAHLFGGEAALEADAMARLKRLGMTVRPARANTAEAAHALARWGDGETNDEVAAIRRLPVIALGLDPEGELGLRRAGLKTVDAVAKRPRAAIAARFGKAAVTALERLLGETRGPLSPRLPLGAIHAERRFPEPVARTEYALGILGELAHEAAEELRQRNRGGRRFEAVFFRSDGLAQRIAIEFGRPVRDPEAVMRLFDERIESLGDPLDPGFGFDAIRLLVLGEEVQNPSQIALDGGEIDENEVAALIDRLSIRIGRGNLMRFEPRDTHIPEAAQRLVPAIAGGQSDSKADGWPQPEPGEPPRRPLQLFDPPEPVAVIAEVPDGPPWRFQWRGKQHEVIGFEGPERIASEWWRSPGDPLGEKRLTRDYYRVEDSEGRRYWLFRHGLYGQEKADPGWYLHGLFA</sequence>
<gene>
    <name evidence="9" type="ORF">H6P80_05725</name>
</gene>
<dbReference type="EMBL" id="JACJVJ010000001">
    <property type="protein sequence ID" value="MBC2777119.1"/>
    <property type="molecule type" value="Genomic_DNA"/>
</dbReference>
<keyword evidence="10" id="KW-1185">Reference proteome</keyword>
<dbReference type="GO" id="GO:0006281">
    <property type="term" value="P:DNA repair"/>
    <property type="evidence" value="ECO:0007669"/>
    <property type="project" value="InterPro"/>
</dbReference>